<dbReference type="InterPro" id="IPR016167">
    <property type="entry name" value="FAD-bd_PCMH_sub1"/>
</dbReference>
<keyword evidence="3" id="KW-0285">Flavoprotein</keyword>
<dbReference type="InterPro" id="IPR012951">
    <property type="entry name" value="BBE"/>
</dbReference>
<gene>
    <name evidence="7" type="ORF">DWV08_00135</name>
    <name evidence="8" type="ORF">DXU92_14035</name>
</gene>
<proteinExistence type="inferred from homology"/>
<sequence>MAARTGEDRIPEARSALERLRERVEGTAVVPEDVEYDDARAVWNGRIDRFPVMIVRAASTADIAATLEAAGETRLPLAVRGGGHSVAGLGTVDDGIVLDLGALREVTVDPVTQRVTAGPGARVGDVDTATAPHRLAVPLGTVPSPGIAGMTLGGGVGWLVRRAGLSLDRLERAEVLTADGRHLAASESEHPDLFWGLRGGGGNFGVVTSLTYRAVPMPETVLGASLYYRRPAWRRTLGAFERWSRTLPDELAVVISISVPPEGEGLGEEPWLMIHGVWIGEDHERGEEQFERLRRMAPPALQRSGPVSWESWQGARSGMMPTGARGLWRNASFRTVDEDALDALVAVAEALPGRGASVDLHLLGGAFARVPVAATAFPHRTARVMMSLHLAWHDPADDARFLAFGERIREALAGLRDSGEYVNFRSLERARPVPESSREAYGEETYRRLQRVKQVYDPGNLFRRTHNVAP</sequence>
<evidence type="ECO:0000313" key="8">
    <source>
        <dbReference type="EMBL" id="RRR21460.1"/>
    </source>
</evidence>
<dbReference type="Pfam" id="PF01565">
    <property type="entry name" value="FAD_binding_4"/>
    <property type="match status" value="1"/>
</dbReference>
<dbReference type="InterPro" id="IPR016166">
    <property type="entry name" value="FAD-bd_PCMH"/>
</dbReference>
<dbReference type="GO" id="GO:0016491">
    <property type="term" value="F:oxidoreductase activity"/>
    <property type="evidence" value="ECO:0007669"/>
    <property type="project" value="UniProtKB-KW"/>
</dbReference>
<dbReference type="Pfam" id="PF08031">
    <property type="entry name" value="BBE"/>
    <property type="match status" value="1"/>
</dbReference>
<comment type="cofactor">
    <cofactor evidence="1">
        <name>FAD</name>
        <dbReference type="ChEBI" id="CHEBI:57692"/>
    </cofactor>
</comment>
<evidence type="ECO:0000259" key="6">
    <source>
        <dbReference type="PROSITE" id="PS51387"/>
    </source>
</evidence>
<keyword evidence="4" id="KW-0274">FAD</keyword>
<evidence type="ECO:0000313" key="10">
    <source>
        <dbReference type="Proteomes" id="UP000282185"/>
    </source>
</evidence>
<name>A0A345YJT6_9MICO</name>
<evidence type="ECO:0000313" key="9">
    <source>
        <dbReference type="Proteomes" id="UP000254236"/>
    </source>
</evidence>
<evidence type="ECO:0000256" key="5">
    <source>
        <dbReference type="ARBA" id="ARBA00023002"/>
    </source>
</evidence>
<feature type="domain" description="FAD-binding PCMH-type" evidence="6">
    <location>
        <begin position="47"/>
        <end position="217"/>
    </location>
</feature>
<dbReference type="OrthoDB" id="9775082at2"/>
<keyword evidence="9" id="KW-1185">Reference proteome</keyword>
<dbReference type="KEGG" id="bsau:DWV08_00135"/>
<dbReference type="Proteomes" id="UP000282185">
    <property type="component" value="Unassembled WGS sequence"/>
</dbReference>
<dbReference type="Gene3D" id="3.30.465.10">
    <property type="match status" value="1"/>
</dbReference>
<keyword evidence="5" id="KW-0560">Oxidoreductase</keyword>
<reference evidence="8 10" key="2">
    <citation type="submission" date="2018-08" db="EMBL/GenBank/DDBJ databases">
        <title>Brachybacterium saurashtrense DSM 23186.</title>
        <authorList>
            <person name="Li Y."/>
        </authorList>
    </citation>
    <scope>NUCLEOTIDE SEQUENCE [LARGE SCALE GENOMIC DNA]</scope>
    <source>
        <strain evidence="8 10">DSM 23186</strain>
    </source>
</reference>
<dbReference type="InterPro" id="IPR050416">
    <property type="entry name" value="FAD-linked_Oxidoreductase"/>
</dbReference>
<organism evidence="8 10">
    <name type="scientific">Brachybacterium saurashtrense</name>
    <dbReference type="NCBI Taxonomy" id="556288"/>
    <lineage>
        <taxon>Bacteria</taxon>
        <taxon>Bacillati</taxon>
        <taxon>Actinomycetota</taxon>
        <taxon>Actinomycetes</taxon>
        <taxon>Micrococcales</taxon>
        <taxon>Dermabacteraceae</taxon>
        <taxon>Brachybacterium</taxon>
    </lineage>
</organism>
<dbReference type="PANTHER" id="PTHR42973">
    <property type="entry name" value="BINDING OXIDOREDUCTASE, PUTATIVE (AFU_ORTHOLOGUE AFUA_1G17690)-RELATED"/>
    <property type="match status" value="1"/>
</dbReference>
<reference evidence="7 9" key="1">
    <citation type="submission" date="2018-07" db="EMBL/GenBank/DDBJ databases">
        <title>Brachybacterium saurashtrense DSM 23186 genome sequence.</title>
        <authorList>
            <person name="Guo L."/>
        </authorList>
    </citation>
    <scope>NUCLEOTIDE SEQUENCE [LARGE SCALE GENOMIC DNA]</scope>
    <source>
        <strain evidence="7 9">DSM 23186</strain>
    </source>
</reference>
<evidence type="ECO:0000256" key="1">
    <source>
        <dbReference type="ARBA" id="ARBA00001974"/>
    </source>
</evidence>
<protein>
    <submittedName>
        <fullName evidence="8">FAD-binding oxidoreductase</fullName>
    </submittedName>
</protein>
<dbReference type="AlphaFoldDB" id="A0A345YJT6"/>
<accession>A0A345YJT6</accession>
<evidence type="ECO:0000256" key="3">
    <source>
        <dbReference type="ARBA" id="ARBA00022630"/>
    </source>
</evidence>
<evidence type="ECO:0000256" key="4">
    <source>
        <dbReference type="ARBA" id="ARBA00022827"/>
    </source>
</evidence>
<dbReference type="GO" id="GO:0071949">
    <property type="term" value="F:FAD binding"/>
    <property type="evidence" value="ECO:0007669"/>
    <property type="project" value="InterPro"/>
</dbReference>
<dbReference type="SUPFAM" id="SSF56176">
    <property type="entry name" value="FAD-binding/transporter-associated domain-like"/>
    <property type="match status" value="1"/>
</dbReference>
<dbReference type="PROSITE" id="PS00862">
    <property type="entry name" value="OX2_COVAL_FAD"/>
    <property type="match status" value="1"/>
</dbReference>
<dbReference type="PANTHER" id="PTHR42973:SF39">
    <property type="entry name" value="FAD-BINDING PCMH-TYPE DOMAIN-CONTAINING PROTEIN"/>
    <property type="match status" value="1"/>
</dbReference>
<dbReference type="EMBL" id="QSWH01000007">
    <property type="protein sequence ID" value="RRR21460.1"/>
    <property type="molecule type" value="Genomic_DNA"/>
</dbReference>
<evidence type="ECO:0000256" key="2">
    <source>
        <dbReference type="ARBA" id="ARBA00005466"/>
    </source>
</evidence>
<dbReference type="InterPro" id="IPR006094">
    <property type="entry name" value="Oxid_FAD_bind_N"/>
</dbReference>
<dbReference type="Gene3D" id="3.40.462.20">
    <property type="match status" value="1"/>
</dbReference>
<dbReference type="PROSITE" id="PS51387">
    <property type="entry name" value="FAD_PCMH"/>
    <property type="match status" value="1"/>
</dbReference>
<dbReference type="EMBL" id="CP031356">
    <property type="protein sequence ID" value="AXK44188.1"/>
    <property type="molecule type" value="Genomic_DNA"/>
</dbReference>
<dbReference type="InterPro" id="IPR036318">
    <property type="entry name" value="FAD-bd_PCMH-like_sf"/>
</dbReference>
<dbReference type="RefSeq" id="WP_115411943.1">
    <property type="nucleotide sequence ID" value="NZ_CP031356.1"/>
</dbReference>
<dbReference type="InterPro" id="IPR016169">
    <property type="entry name" value="FAD-bd_PCMH_sub2"/>
</dbReference>
<dbReference type="Gene3D" id="3.30.43.10">
    <property type="entry name" value="Uridine Diphospho-n-acetylenolpyruvylglucosamine Reductase, domain 2"/>
    <property type="match status" value="1"/>
</dbReference>
<evidence type="ECO:0000313" key="7">
    <source>
        <dbReference type="EMBL" id="AXK44188.1"/>
    </source>
</evidence>
<comment type="similarity">
    <text evidence="2">Belongs to the oxygen-dependent FAD-linked oxidoreductase family.</text>
</comment>
<dbReference type="InterPro" id="IPR006093">
    <property type="entry name" value="Oxy_OxRdtase_FAD_BS"/>
</dbReference>
<dbReference type="Proteomes" id="UP000254236">
    <property type="component" value="Chromosome"/>
</dbReference>